<evidence type="ECO:0000259" key="2">
    <source>
        <dbReference type="Pfam" id="PF01979"/>
    </source>
</evidence>
<dbReference type="PANTHER" id="PTHR43794">
    <property type="entry name" value="AMINOHYDROLASE SSNA-RELATED"/>
    <property type="match status" value="1"/>
</dbReference>
<reference evidence="3" key="2">
    <citation type="journal article" date="2021" name="PeerJ">
        <title>Extensive microbial diversity within the chicken gut microbiome revealed by metagenomics and culture.</title>
        <authorList>
            <person name="Gilroy R."/>
            <person name="Ravi A."/>
            <person name="Getino M."/>
            <person name="Pursley I."/>
            <person name="Horton D.L."/>
            <person name="Alikhan N.F."/>
            <person name="Baker D."/>
            <person name="Gharbi K."/>
            <person name="Hall N."/>
            <person name="Watson M."/>
            <person name="Adriaenssens E.M."/>
            <person name="Foster-Nyarko E."/>
            <person name="Jarju S."/>
            <person name="Secka A."/>
            <person name="Antonio M."/>
            <person name="Oren A."/>
            <person name="Chaudhuri R.R."/>
            <person name="La Ragione R."/>
            <person name="Hildebrand F."/>
            <person name="Pallen M.J."/>
        </authorList>
    </citation>
    <scope>NUCLEOTIDE SEQUENCE</scope>
    <source>
        <strain evidence="3">CHK195-11698</strain>
    </source>
</reference>
<proteinExistence type="predicted"/>
<reference evidence="3" key="1">
    <citation type="submission" date="2020-10" db="EMBL/GenBank/DDBJ databases">
        <authorList>
            <person name="Gilroy R."/>
        </authorList>
    </citation>
    <scope>NUCLEOTIDE SEQUENCE</scope>
    <source>
        <strain evidence="3">CHK195-11698</strain>
    </source>
</reference>
<accession>A0A9D1HLT6</accession>
<dbReference type="GO" id="GO:0016810">
    <property type="term" value="F:hydrolase activity, acting on carbon-nitrogen (but not peptide) bonds"/>
    <property type="evidence" value="ECO:0007669"/>
    <property type="project" value="InterPro"/>
</dbReference>
<dbReference type="InterPro" id="IPR011059">
    <property type="entry name" value="Metal-dep_hydrolase_composite"/>
</dbReference>
<organism evidence="3 4">
    <name type="scientific">Candidatus Fimiplasma intestinipullorum</name>
    <dbReference type="NCBI Taxonomy" id="2840825"/>
    <lineage>
        <taxon>Bacteria</taxon>
        <taxon>Bacillati</taxon>
        <taxon>Bacillota</taxon>
        <taxon>Clostridia</taxon>
        <taxon>Eubacteriales</taxon>
        <taxon>Candidatus Fimiplasma</taxon>
    </lineage>
</organism>
<protein>
    <submittedName>
        <fullName evidence="3">Amidohydrolase</fullName>
    </submittedName>
</protein>
<name>A0A9D1HLT6_9FIRM</name>
<dbReference type="SUPFAM" id="SSF51556">
    <property type="entry name" value="Metallo-dependent hydrolases"/>
    <property type="match status" value="1"/>
</dbReference>
<dbReference type="Gene3D" id="2.30.40.10">
    <property type="entry name" value="Urease, subunit C, domain 1"/>
    <property type="match status" value="1"/>
</dbReference>
<dbReference type="Pfam" id="PF01979">
    <property type="entry name" value="Amidohydro_1"/>
    <property type="match status" value="1"/>
</dbReference>
<feature type="domain" description="Amidohydrolase-related" evidence="2">
    <location>
        <begin position="55"/>
        <end position="400"/>
    </location>
</feature>
<gene>
    <name evidence="3" type="ORF">IAD15_03170</name>
</gene>
<dbReference type="Proteomes" id="UP000824175">
    <property type="component" value="Unassembled WGS sequence"/>
</dbReference>
<dbReference type="InterPro" id="IPR050287">
    <property type="entry name" value="MTA/SAH_deaminase"/>
</dbReference>
<dbReference type="CDD" id="cd01298">
    <property type="entry name" value="ATZ_TRZ_like"/>
    <property type="match status" value="1"/>
</dbReference>
<dbReference type="InterPro" id="IPR006680">
    <property type="entry name" value="Amidohydro-rel"/>
</dbReference>
<dbReference type="SUPFAM" id="SSF51338">
    <property type="entry name" value="Composite domain of metallo-dependent hydrolases"/>
    <property type="match status" value="1"/>
</dbReference>
<evidence type="ECO:0000256" key="1">
    <source>
        <dbReference type="ARBA" id="ARBA00022801"/>
    </source>
</evidence>
<evidence type="ECO:0000313" key="4">
    <source>
        <dbReference type="Proteomes" id="UP000824175"/>
    </source>
</evidence>
<dbReference type="EMBL" id="DVMJ01000022">
    <property type="protein sequence ID" value="HIU13052.1"/>
    <property type="molecule type" value="Genomic_DNA"/>
</dbReference>
<evidence type="ECO:0000313" key="3">
    <source>
        <dbReference type="EMBL" id="HIU13052.1"/>
    </source>
</evidence>
<dbReference type="Gene3D" id="3.20.20.140">
    <property type="entry name" value="Metal-dependent hydrolases"/>
    <property type="match status" value="1"/>
</dbReference>
<dbReference type="PANTHER" id="PTHR43794:SF11">
    <property type="entry name" value="AMIDOHYDROLASE-RELATED DOMAIN-CONTAINING PROTEIN"/>
    <property type="match status" value="1"/>
</dbReference>
<dbReference type="AlphaFoldDB" id="A0A9D1HLT6"/>
<dbReference type="InterPro" id="IPR032466">
    <property type="entry name" value="Metal_Hydrolase"/>
</dbReference>
<comment type="caution">
    <text evidence="3">The sequence shown here is derived from an EMBL/GenBank/DDBJ whole genome shotgun (WGS) entry which is preliminary data.</text>
</comment>
<sequence>MKTMIDQAYILTMNAKMDVFEDGYLIFEDDTIIEVGQIPPAGFEGRIIHGKHRLLLPGFVNGHSHLGMIPFRSLGDDCPDRLRRFLFPLENACMTSELVVASTKYAMAEMLLGGVTCVADMYYFEDAVYKAASEMGMRALLGETIIDFATCDTTRPFGGLEIAKKMAAYPAHPLLRVMIAPHATNTNPKEVLQQVDALSQAYQIPWMMHVSEMDYEMQAFEENYAMTPVEYLDHIGVLSSRLIMVHGIHLTPHDIELMKQHDVSLIHCIGANTKAGKGVAPLDQLLAAGVRVGLGTDGPSSGNTLDLFVQMRLIPSFQKTWLHDRSIFPASQVVRLATYGGAETLGLAQQIGSLEAGKKADFILMDMDGVNMFPVHDPYAVLVYSANASNVQEVYVNGNLLVHEHRLVHQDLAQLRQDLASQMTTFSAEAKKRSASLNEEKNIV</sequence>
<keyword evidence="1" id="KW-0378">Hydrolase</keyword>